<evidence type="ECO:0000313" key="2">
    <source>
        <dbReference type="EMBL" id="PSL46617.1"/>
    </source>
</evidence>
<dbReference type="RefSeq" id="WP_106529386.1">
    <property type="nucleotide sequence ID" value="NZ_PYAW01000003.1"/>
</dbReference>
<dbReference type="Gene3D" id="2.60.120.10">
    <property type="entry name" value="Jelly Rolls"/>
    <property type="match status" value="1"/>
</dbReference>
<dbReference type="InterPro" id="IPR018490">
    <property type="entry name" value="cNMP-bd_dom_sf"/>
</dbReference>
<dbReference type="OrthoDB" id="663011at2"/>
<dbReference type="CDD" id="cd00038">
    <property type="entry name" value="CAP_ED"/>
    <property type="match status" value="1"/>
</dbReference>
<dbReference type="EMBL" id="PYAW01000003">
    <property type="protein sequence ID" value="PSL46617.1"/>
    <property type="molecule type" value="Genomic_DNA"/>
</dbReference>
<dbReference type="SUPFAM" id="SSF51206">
    <property type="entry name" value="cAMP-binding domain-like"/>
    <property type="match status" value="1"/>
</dbReference>
<comment type="caution">
    <text evidence="2">The sequence shown here is derived from an EMBL/GenBank/DDBJ whole genome shotgun (WGS) entry which is preliminary data.</text>
</comment>
<organism evidence="2 3">
    <name type="scientific">Chitinophaga niastensis</name>
    <dbReference type="NCBI Taxonomy" id="536980"/>
    <lineage>
        <taxon>Bacteria</taxon>
        <taxon>Pseudomonadati</taxon>
        <taxon>Bacteroidota</taxon>
        <taxon>Chitinophagia</taxon>
        <taxon>Chitinophagales</taxon>
        <taxon>Chitinophagaceae</taxon>
        <taxon>Chitinophaga</taxon>
    </lineage>
</organism>
<gene>
    <name evidence="2" type="ORF">CLV51_103598</name>
</gene>
<keyword evidence="3" id="KW-1185">Reference proteome</keyword>
<sequence>MPDLHTIKQQLETLLQEPIQHWEQFENILRPVTFKAGDYLSEAGKVSNAIYFITAGIVRVYTIHQGKEISMDFAFPGMFSSSYASFITQKPAVMNLQAINAVTGYAFYHQELQQLYASSHQSEKIGRMFAEQQYLRKYHRELSFLQLTAQERYAQLLQEYPEVVQHIPVKQIASYLGIEPESLSRIRKNMRTAD</sequence>
<reference evidence="2 3" key="1">
    <citation type="submission" date="2018-03" db="EMBL/GenBank/DDBJ databases">
        <title>Genomic Encyclopedia of Archaeal and Bacterial Type Strains, Phase II (KMG-II): from individual species to whole genera.</title>
        <authorList>
            <person name="Goeker M."/>
        </authorList>
    </citation>
    <scope>NUCLEOTIDE SEQUENCE [LARGE SCALE GENOMIC DNA]</scope>
    <source>
        <strain evidence="2 3">DSM 24859</strain>
    </source>
</reference>
<dbReference type="Pfam" id="PF00027">
    <property type="entry name" value="cNMP_binding"/>
    <property type="match status" value="1"/>
</dbReference>
<dbReference type="PROSITE" id="PS50042">
    <property type="entry name" value="CNMP_BINDING_3"/>
    <property type="match status" value="1"/>
</dbReference>
<name>A0A2P8HK68_CHINA</name>
<accession>A0A2P8HK68</accession>
<dbReference type="InterPro" id="IPR000595">
    <property type="entry name" value="cNMP-bd_dom"/>
</dbReference>
<evidence type="ECO:0000313" key="3">
    <source>
        <dbReference type="Proteomes" id="UP000240971"/>
    </source>
</evidence>
<feature type="domain" description="Cyclic nucleotide-binding" evidence="1">
    <location>
        <begin position="27"/>
        <end position="115"/>
    </location>
</feature>
<dbReference type="Proteomes" id="UP000240971">
    <property type="component" value="Unassembled WGS sequence"/>
</dbReference>
<evidence type="ECO:0000259" key="1">
    <source>
        <dbReference type="PROSITE" id="PS50042"/>
    </source>
</evidence>
<dbReference type="InterPro" id="IPR014710">
    <property type="entry name" value="RmlC-like_jellyroll"/>
</dbReference>
<dbReference type="AlphaFoldDB" id="A0A2P8HK68"/>
<proteinExistence type="predicted"/>
<protein>
    <submittedName>
        <fullName evidence="2">CRP-like cAMP-binding protein</fullName>
    </submittedName>
</protein>